<dbReference type="EMBL" id="JBBXJM010000005">
    <property type="protein sequence ID" value="KAL1407414.1"/>
    <property type="molecule type" value="Genomic_DNA"/>
</dbReference>
<feature type="region of interest" description="Disordered" evidence="5">
    <location>
        <begin position="262"/>
        <end position="290"/>
    </location>
</feature>
<evidence type="ECO:0000256" key="5">
    <source>
        <dbReference type="SAM" id="MobiDB-lite"/>
    </source>
</evidence>
<dbReference type="SMART" id="SM01155">
    <property type="entry name" value="DUF1713"/>
    <property type="match status" value="1"/>
</dbReference>
<comment type="caution">
    <text evidence="7">The sequence shown here is derived from an EMBL/GenBank/DDBJ whole genome shotgun (WGS) entry which is preliminary data.</text>
</comment>
<dbReference type="GeneID" id="95987890"/>
<evidence type="ECO:0000256" key="4">
    <source>
        <dbReference type="ARBA" id="ARBA00035682"/>
    </source>
</evidence>
<reference evidence="7 8" key="1">
    <citation type="submission" date="2023-08" db="EMBL/GenBank/DDBJ databases">
        <title>Annotated Genome Sequence of Vanrija albida AlHP1.</title>
        <authorList>
            <person name="Herzog R."/>
        </authorList>
    </citation>
    <scope>NUCLEOTIDE SEQUENCE [LARGE SCALE GENOMIC DNA]</scope>
    <source>
        <strain evidence="7 8">AlHP1</strain>
    </source>
</reference>
<proteinExistence type="inferred from homology"/>
<feature type="compositionally biased region" description="Low complexity" evidence="5">
    <location>
        <begin position="1"/>
        <end position="27"/>
    </location>
</feature>
<keyword evidence="8" id="KW-1185">Reference proteome</keyword>
<dbReference type="Pfam" id="PF08213">
    <property type="entry name" value="COX24_C"/>
    <property type="match status" value="1"/>
</dbReference>
<evidence type="ECO:0000313" key="8">
    <source>
        <dbReference type="Proteomes" id="UP001565368"/>
    </source>
</evidence>
<dbReference type="InterPro" id="IPR013177">
    <property type="entry name" value="Ribosomal_mS38_C"/>
</dbReference>
<evidence type="ECO:0000256" key="1">
    <source>
        <dbReference type="ARBA" id="ARBA00004173"/>
    </source>
</evidence>
<dbReference type="PANTHER" id="PTHR32035:SF3">
    <property type="entry name" value="SMALL RIBOSOMAL SUBUNIT PROTEIN MS38"/>
    <property type="match status" value="1"/>
</dbReference>
<comment type="similarity">
    <text evidence="3">Belongs to the mitochondrion-specific ribosomal protein mS38 family.</text>
</comment>
<comment type="subcellular location">
    <subcellularLocation>
        <location evidence="1">Mitochondrion</location>
    </subcellularLocation>
</comment>
<feature type="region of interest" description="Disordered" evidence="5">
    <location>
        <begin position="1"/>
        <end position="37"/>
    </location>
</feature>
<dbReference type="RefSeq" id="XP_069207358.1">
    <property type="nucleotide sequence ID" value="XM_069355287.1"/>
</dbReference>
<dbReference type="Proteomes" id="UP001565368">
    <property type="component" value="Unassembled WGS sequence"/>
</dbReference>
<evidence type="ECO:0000256" key="3">
    <source>
        <dbReference type="ARBA" id="ARBA00035647"/>
    </source>
</evidence>
<organism evidence="7 8">
    <name type="scientific">Vanrija albida</name>
    <dbReference type="NCBI Taxonomy" id="181172"/>
    <lineage>
        <taxon>Eukaryota</taxon>
        <taxon>Fungi</taxon>
        <taxon>Dikarya</taxon>
        <taxon>Basidiomycota</taxon>
        <taxon>Agaricomycotina</taxon>
        <taxon>Tremellomycetes</taxon>
        <taxon>Trichosporonales</taxon>
        <taxon>Trichosporonaceae</taxon>
        <taxon>Vanrija</taxon>
    </lineage>
</organism>
<evidence type="ECO:0000313" key="7">
    <source>
        <dbReference type="EMBL" id="KAL1407414.1"/>
    </source>
</evidence>
<name>A0ABR3PY86_9TREE</name>
<accession>A0ABR3PY86</accession>
<feature type="domain" description="Ribosomal protein mS38 C-terminal" evidence="6">
    <location>
        <begin position="257"/>
        <end position="290"/>
    </location>
</feature>
<gene>
    <name evidence="7" type="ORF">Q8F55_006847</name>
</gene>
<protein>
    <recommendedName>
        <fullName evidence="4">Small ribosomal subunit protein mS38</fullName>
    </recommendedName>
</protein>
<dbReference type="PANTHER" id="PTHR32035">
    <property type="entry name" value="AURORA KINASE A-INTERACTING PROTEIN"/>
    <property type="match status" value="1"/>
</dbReference>
<evidence type="ECO:0000256" key="2">
    <source>
        <dbReference type="ARBA" id="ARBA00023128"/>
    </source>
</evidence>
<sequence>MLLRRLYSSPASRAAAPALEASSTARAPTRGRSRPVRVALKRTPVAAAAPAAEPTRGRRLRRALATPETTSEPQTPFAAQFSFRPVTLYPFQAGLHLGFTPAHMPLPVHAGTASYLQPGRGSTAPLFELPAAPSAADALESAPASNGSGLGDHLRLTRAFAHPAMSHHLGKEAAPSAVVLDVDNDAQLSAALDAAASRHAEAAESVWDAALARLGGRVAEAPAVPSAAEQANLDDALKGLNGLLARLDVSAVDEVVSLDSVRRKRKKKMNKHKYQKRRKATKAERKRLGK</sequence>
<keyword evidence="2" id="KW-0496">Mitochondrion</keyword>
<evidence type="ECO:0000259" key="6">
    <source>
        <dbReference type="SMART" id="SM01155"/>
    </source>
</evidence>